<gene>
    <name evidence="1" type="ORF">I79_026239</name>
</gene>
<dbReference type="Proteomes" id="UP000001075">
    <property type="component" value="Unassembled WGS sequence"/>
</dbReference>
<dbReference type="AlphaFoldDB" id="G3IQC5"/>
<name>G3IQC5_CRIGR</name>
<protein>
    <submittedName>
        <fullName evidence="1">Uncharacterized protein</fullName>
    </submittedName>
</protein>
<organism evidence="1 2">
    <name type="scientific">Cricetulus griseus</name>
    <name type="common">Chinese hamster</name>
    <name type="synonym">Cricetulus barabensis griseus</name>
    <dbReference type="NCBI Taxonomy" id="10029"/>
    <lineage>
        <taxon>Eukaryota</taxon>
        <taxon>Metazoa</taxon>
        <taxon>Chordata</taxon>
        <taxon>Craniata</taxon>
        <taxon>Vertebrata</taxon>
        <taxon>Euteleostomi</taxon>
        <taxon>Mammalia</taxon>
        <taxon>Eutheria</taxon>
        <taxon>Euarchontoglires</taxon>
        <taxon>Glires</taxon>
        <taxon>Rodentia</taxon>
        <taxon>Myomorpha</taxon>
        <taxon>Muroidea</taxon>
        <taxon>Cricetidae</taxon>
        <taxon>Cricetinae</taxon>
        <taxon>Cricetulus</taxon>
    </lineage>
</organism>
<sequence length="91" mass="10360">MPFFMKCRYVSYMLINKGILANGQALSNLWVYIGNAARVEFLERYPEILSPDSCHVTVQNIGCPDFLWYAKPPGDSLIHRNVLVITNSQPI</sequence>
<dbReference type="EMBL" id="JH061022">
    <property type="protein sequence ID" value="EGV91158.1"/>
    <property type="molecule type" value="Genomic_DNA"/>
</dbReference>
<proteinExistence type="predicted"/>
<evidence type="ECO:0000313" key="1">
    <source>
        <dbReference type="EMBL" id="EGV91158.1"/>
    </source>
</evidence>
<accession>G3IQC5</accession>
<evidence type="ECO:0000313" key="2">
    <source>
        <dbReference type="Proteomes" id="UP000001075"/>
    </source>
</evidence>
<reference evidence="2" key="1">
    <citation type="journal article" date="2011" name="Nat. Biotechnol.">
        <title>The genomic sequence of the Chinese hamster ovary (CHO)-K1 cell line.</title>
        <authorList>
            <person name="Xu X."/>
            <person name="Nagarajan H."/>
            <person name="Lewis N.E."/>
            <person name="Pan S."/>
            <person name="Cai Z."/>
            <person name="Liu X."/>
            <person name="Chen W."/>
            <person name="Xie M."/>
            <person name="Wang W."/>
            <person name="Hammond S."/>
            <person name="Andersen M.R."/>
            <person name="Neff N."/>
            <person name="Passarelli B."/>
            <person name="Koh W."/>
            <person name="Fan H.C."/>
            <person name="Wang J."/>
            <person name="Gui Y."/>
            <person name="Lee K.H."/>
            <person name="Betenbaugh M.J."/>
            <person name="Quake S.R."/>
            <person name="Famili I."/>
            <person name="Palsson B.O."/>
            <person name="Wang J."/>
        </authorList>
    </citation>
    <scope>NUCLEOTIDE SEQUENCE [LARGE SCALE GENOMIC DNA]</scope>
    <source>
        <strain evidence="2">CHO K1 cell line</strain>
    </source>
</reference>
<dbReference type="InParanoid" id="G3IQC5"/>